<evidence type="ECO:0000313" key="2">
    <source>
        <dbReference type="Proteomes" id="UP000799291"/>
    </source>
</evidence>
<keyword evidence="2" id="KW-1185">Reference proteome</keyword>
<reference evidence="1" key="1">
    <citation type="journal article" date="2020" name="Stud. Mycol.">
        <title>101 Dothideomycetes genomes: a test case for predicting lifestyles and emergence of pathogens.</title>
        <authorList>
            <person name="Haridas S."/>
            <person name="Albert R."/>
            <person name="Binder M."/>
            <person name="Bloem J."/>
            <person name="Labutti K."/>
            <person name="Salamov A."/>
            <person name="Andreopoulos B."/>
            <person name="Baker S."/>
            <person name="Barry K."/>
            <person name="Bills G."/>
            <person name="Bluhm B."/>
            <person name="Cannon C."/>
            <person name="Castanera R."/>
            <person name="Culley D."/>
            <person name="Daum C."/>
            <person name="Ezra D."/>
            <person name="Gonzalez J."/>
            <person name="Henrissat B."/>
            <person name="Kuo A."/>
            <person name="Liang C."/>
            <person name="Lipzen A."/>
            <person name="Lutzoni F."/>
            <person name="Magnuson J."/>
            <person name="Mondo S."/>
            <person name="Nolan M."/>
            <person name="Ohm R."/>
            <person name="Pangilinan J."/>
            <person name="Park H.-J."/>
            <person name="Ramirez L."/>
            <person name="Alfaro M."/>
            <person name="Sun H."/>
            <person name="Tritt A."/>
            <person name="Yoshinaga Y."/>
            <person name="Zwiers L.-H."/>
            <person name="Turgeon B."/>
            <person name="Goodwin S."/>
            <person name="Spatafora J."/>
            <person name="Crous P."/>
            <person name="Grigoriev I."/>
        </authorList>
    </citation>
    <scope>NUCLEOTIDE SEQUENCE</scope>
    <source>
        <strain evidence="1">CBS 122367</strain>
    </source>
</reference>
<accession>A0A6G1JH27</accession>
<dbReference type="Proteomes" id="UP000799291">
    <property type="component" value="Unassembled WGS sequence"/>
</dbReference>
<protein>
    <submittedName>
        <fullName evidence="1">Uncharacterized protein</fullName>
    </submittedName>
</protein>
<organism evidence="1 2">
    <name type="scientific">Lentithecium fluviatile CBS 122367</name>
    <dbReference type="NCBI Taxonomy" id="1168545"/>
    <lineage>
        <taxon>Eukaryota</taxon>
        <taxon>Fungi</taxon>
        <taxon>Dikarya</taxon>
        <taxon>Ascomycota</taxon>
        <taxon>Pezizomycotina</taxon>
        <taxon>Dothideomycetes</taxon>
        <taxon>Pleosporomycetidae</taxon>
        <taxon>Pleosporales</taxon>
        <taxon>Massarineae</taxon>
        <taxon>Lentitheciaceae</taxon>
        <taxon>Lentithecium</taxon>
    </lineage>
</organism>
<name>A0A6G1JH27_9PLEO</name>
<dbReference type="EMBL" id="MU005572">
    <property type="protein sequence ID" value="KAF2689541.1"/>
    <property type="molecule type" value="Genomic_DNA"/>
</dbReference>
<dbReference type="InterPro" id="IPR038213">
    <property type="entry name" value="IFI6/IFI27-like_sf"/>
</dbReference>
<dbReference type="Gene3D" id="6.10.110.10">
    <property type="match status" value="1"/>
</dbReference>
<gene>
    <name evidence="1" type="ORF">K458DRAFT_384177</name>
</gene>
<dbReference type="OrthoDB" id="440424at2759"/>
<sequence length="73" mass="6765">MITARGAQANVELGGSLAASVQSAIGTVTAGSAFATLQSAAMGGYGAATVANAVAGAAAAAEGINVAVHAYGR</sequence>
<evidence type="ECO:0000313" key="1">
    <source>
        <dbReference type="EMBL" id="KAF2689541.1"/>
    </source>
</evidence>
<dbReference type="AlphaFoldDB" id="A0A6G1JH27"/>
<proteinExistence type="predicted"/>